<feature type="transmembrane region" description="Helical" evidence="3">
    <location>
        <begin position="6"/>
        <end position="26"/>
    </location>
</feature>
<evidence type="ECO:0000256" key="1">
    <source>
        <dbReference type="ARBA" id="ARBA00006995"/>
    </source>
</evidence>
<dbReference type="Pfam" id="PF13181">
    <property type="entry name" value="TPR_8"/>
    <property type="match status" value="1"/>
</dbReference>
<accession>A0A061FLU3</accession>
<dbReference type="SMART" id="SM00028">
    <property type="entry name" value="TPR"/>
    <property type="match status" value="2"/>
</dbReference>
<evidence type="ECO:0000256" key="3">
    <source>
        <dbReference type="SAM" id="Phobius"/>
    </source>
</evidence>
<dbReference type="Gene3D" id="1.25.40.10">
    <property type="entry name" value="Tetratricopeptide repeat domain"/>
    <property type="match status" value="2"/>
</dbReference>
<evidence type="ECO:0000313" key="5">
    <source>
        <dbReference type="Proteomes" id="UP000026915"/>
    </source>
</evidence>
<keyword evidence="2" id="KW-0802">TPR repeat</keyword>
<name>A0A061FLU3_THECC</name>
<sequence length="296" mass="32536">MWTDLLLQGAIILVTIFMFLAMHDIPKKIFTKIRYRNRADFQAKRHFVLGAQLLAQARSSKSRSSTTSLAKQAESEANKAISLDPKDAAAYILKALALDLQGYKTSALDSLDIALSPLAAKSLTDKERGDALFKRAELKMAMNRRGSGVDSAIEDLTKAVELGADNGKAFCLLGECYEIKKMKADAKAAFEEALKVEPSSNVARAAVDRLGSTCFHGLENNLEEQKKGHLAKNSVQQQGIAARNISDGFTALAIQFLHFFLAKCLQFRYLPVLQPAPSMSMPFWLAYTQSISNQPS</sequence>
<dbReference type="InterPro" id="IPR038906">
    <property type="entry name" value="TTC36"/>
</dbReference>
<dbReference type="Gramene" id="EOY15474">
    <property type="protein sequence ID" value="EOY15474"/>
    <property type="gene ID" value="TCM_034525"/>
</dbReference>
<dbReference type="HOGENOM" id="CLU_081991_0_0_1"/>
<dbReference type="InParanoid" id="A0A061FLU3"/>
<reference evidence="4 5" key="1">
    <citation type="journal article" date="2013" name="Genome Biol.">
        <title>The genome sequence of the most widely cultivated cacao type and its use to identify candidate genes regulating pod color.</title>
        <authorList>
            <person name="Motamayor J.C."/>
            <person name="Mockaitis K."/>
            <person name="Schmutz J."/>
            <person name="Haiminen N."/>
            <person name="Iii D.L."/>
            <person name="Cornejo O."/>
            <person name="Findley S.D."/>
            <person name="Zheng P."/>
            <person name="Utro F."/>
            <person name="Royaert S."/>
            <person name="Saski C."/>
            <person name="Jenkins J."/>
            <person name="Podicheti R."/>
            <person name="Zhao M."/>
            <person name="Scheffler B.E."/>
            <person name="Stack J.C."/>
            <person name="Feltus F.A."/>
            <person name="Mustiga G.M."/>
            <person name="Amores F."/>
            <person name="Phillips W."/>
            <person name="Marelli J.P."/>
            <person name="May G.D."/>
            <person name="Shapiro H."/>
            <person name="Ma J."/>
            <person name="Bustamante C.D."/>
            <person name="Schnell R.J."/>
            <person name="Main D."/>
            <person name="Gilbert D."/>
            <person name="Parida L."/>
            <person name="Kuhn D.N."/>
        </authorList>
    </citation>
    <scope>NUCLEOTIDE SEQUENCE [LARGE SCALE GENOMIC DNA]</scope>
    <source>
        <strain evidence="5">cv. Matina 1-6</strain>
    </source>
</reference>
<protein>
    <submittedName>
        <fullName evidence="4">Tetratricopeptide repeat-like superfamily protein</fullName>
    </submittedName>
</protein>
<dbReference type="Proteomes" id="UP000026915">
    <property type="component" value="Chromosome 8"/>
</dbReference>
<dbReference type="InterPro" id="IPR011990">
    <property type="entry name" value="TPR-like_helical_dom_sf"/>
</dbReference>
<dbReference type="PANTHER" id="PTHR21405">
    <property type="entry name" value="CDNA SEQUENCE BC021608"/>
    <property type="match status" value="1"/>
</dbReference>
<dbReference type="AlphaFoldDB" id="A0A061FLU3"/>
<gene>
    <name evidence="4" type="ORF">TCM_034525</name>
</gene>
<evidence type="ECO:0000256" key="2">
    <source>
        <dbReference type="PROSITE-ProRule" id="PRU00339"/>
    </source>
</evidence>
<feature type="repeat" description="TPR" evidence="2">
    <location>
        <begin position="167"/>
        <end position="200"/>
    </location>
</feature>
<keyword evidence="5" id="KW-1185">Reference proteome</keyword>
<keyword evidence="3" id="KW-0472">Membrane</keyword>
<proteinExistence type="inferred from homology"/>
<dbReference type="eggNOG" id="ENOG502RXHU">
    <property type="taxonomic scope" value="Eukaryota"/>
</dbReference>
<organism evidence="4 5">
    <name type="scientific">Theobroma cacao</name>
    <name type="common">Cacao</name>
    <name type="synonym">Cocoa</name>
    <dbReference type="NCBI Taxonomy" id="3641"/>
    <lineage>
        <taxon>Eukaryota</taxon>
        <taxon>Viridiplantae</taxon>
        <taxon>Streptophyta</taxon>
        <taxon>Embryophyta</taxon>
        <taxon>Tracheophyta</taxon>
        <taxon>Spermatophyta</taxon>
        <taxon>Magnoliopsida</taxon>
        <taxon>eudicotyledons</taxon>
        <taxon>Gunneridae</taxon>
        <taxon>Pentapetalae</taxon>
        <taxon>rosids</taxon>
        <taxon>malvids</taxon>
        <taxon>Malvales</taxon>
        <taxon>Malvaceae</taxon>
        <taxon>Byttnerioideae</taxon>
        <taxon>Theobroma</taxon>
    </lineage>
</organism>
<dbReference type="STRING" id="3641.A0A061FLU3"/>
<dbReference type="OMA" id="GRCYERK"/>
<dbReference type="InterPro" id="IPR019734">
    <property type="entry name" value="TPR_rpt"/>
</dbReference>
<dbReference type="SUPFAM" id="SSF48452">
    <property type="entry name" value="TPR-like"/>
    <property type="match status" value="1"/>
</dbReference>
<keyword evidence="3" id="KW-1133">Transmembrane helix</keyword>
<comment type="similarity">
    <text evidence="1">Belongs to the TTC36 family.</text>
</comment>
<evidence type="ECO:0000313" key="4">
    <source>
        <dbReference type="EMBL" id="EOY15474.1"/>
    </source>
</evidence>
<dbReference type="EMBL" id="CM001886">
    <property type="protein sequence ID" value="EOY15474.1"/>
    <property type="molecule type" value="Genomic_DNA"/>
</dbReference>
<dbReference type="PROSITE" id="PS50005">
    <property type="entry name" value="TPR"/>
    <property type="match status" value="1"/>
</dbReference>
<keyword evidence="3" id="KW-0812">Transmembrane</keyword>
<dbReference type="PANTHER" id="PTHR21405:SF0">
    <property type="entry name" value="TETRATRICOPEPTIDE REPEAT PROTEIN 36"/>
    <property type="match status" value="1"/>
</dbReference>